<evidence type="ECO:0000313" key="3">
    <source>
        <dbReference type="Proteomes" id="UP000321816"/>
    </source>
</evidence>
<keyword evidence="3" id="KW-1185">Reference proteome</keyword>
<sequence>MKTIHRKEYEMVIQLLKEKRIAAELTQEDLAERLGQKQAYVSKYERCERRIDLIEFRMICQSIGLDALEVHKEFEVILRKKL</sequence>
<dbReference type="Gene3D" id="1.10.260.40">
    <property type="entry name" value="lambda repressor-like DNA-binding domains"/>
    <property type="match status" value="1"/>
</dbReference>
<feature type="domain" description="HTH cro/C1-type" evidence="1">
    <location>
        <begin position="16"/>
        <end position="70"/>
    </location>
</feature>
<dbReference type="PROSITE" id="PS50943">
    <property type="entry name" value="HTH_CROC1"/>
    <property type="match status" value="1"/>
</dbReference>
<gene>
    <name evidence="2" type="ORF">FTX54_002145</name>
</gene>
<protein>
    <submittedName>
        <fullName evidence="2">Helix-turn-helix transcriptional regulator</fullName>
    </submittedName>
</protein>
<organism evidence="2 3">
    <name type="scientific">Alkalicoccus halolimnae</name>
    <dbReference type="NCBI Taxonomy" id="1667239"/>
    <lineage>
        <taxon>Bacteria</taxon>
        <taxon>Bacillati</taxon>
        <taxon>Bacillota</taxon>
        <taxon>Bacilli</taxon>
        <taxon>Bacillales</taxon>
        <taxon>Bacillaceae</taxon>
        <taxon>Alkalicoccus</taxon>
    </lineage>
</organism>
<dbReference type="InterPro" id="IPR001387">
    <property type="entry name" value="Cro/C1-type_HTH"/>
</dbReference>
<dbReference type="RefSeq" id="WP_147803872.1">
    <property type="nucleotide sequence ID" value="NZ_CP144914.1"/>
</dbReference>
<dbReference type="KEGG" id="ahal:FTX54_002145"/>
<dbReference type="GO" id="GO:0003677">
    <property type="term" value="F:DNA binding"/>
    <property type="evidence" value="ECO:0007669"/>
    <property type="project" value="InterPro"/>
</dbReference>
<dbReference type="Proteomes" id="UP000321816">
    <property type="component" value="Chromosome"/>
</dbReference>
<dbReference type="OrthoDB" id="2381879at2"/>
<dbReference type="SMART" id="SM00530">
    <property type="entry name" value="HTH_XRE"/>
    <property type="match status" value="1"/>
</dbReference>
<dbReference type="Pfam" id="PF01381">
    <property type="entry name" value="HTH_3"/>
    <property type="match status" value="1"/>
</dbReference>
<name>A0A5C7F7B9_9BACI</name>
<dbReference type="InterPro" id="IPR010982">
    <property type="entry name" value="Lambda_DNA-bd_dom_sf"/>
</dbReference>
<dbReference type="AlphaFoldDB" id="A0A5C7F7B9"/>
<accession>A0A5C7F7B9</accession>
<evidence type="ECO:0000259" key="1">
    <source>
        <dbReference type="PROSITE" id="PS50943"/>
    </source>
</evidence>
<dbReference type="SUPFAM" id="SSF47413">
    <property type="entry name" value="lambda repressor-like DNA-binding domains"/>
    <property type="match status" value="1"/>
</dbReference>
<dbReference type="EMBL" id="CP144914">
    <property type="protein sequence ID" value="WWD80389.1"/>
    <property type="molecule type" value="Genomic_DNA"/>
</dbReference>
<proteinExistence type="predicted"/>
<evidence type="ECO:0000313" key="2">
    <source>
        <dbReference type="EMBL" id="WWD80389.1"/>
    </source>
</evidence>
<dbReference type="CDD" id="cd00093">
    <property type="entry name" value="HTH_XRE"/>
    <property type="match status" value="1"/>
</dbReference>
<reference evidence="2 3" key="1">
    <citation type="submission" date="2024-01" db="EMBL/GenBank/DDBJ databases">
        <title>Complete Genome Sequence of Alkalicoccus halolimnae BZ-SZ-XJ29T, a Moderately Halophilic Bacterium Isolated from a Salt Lake.</title>
        <authorList>
            <person name="Zhao B."/>
        </authorList>
    </citation>
    <scope>NUCLEOTIDE SEQUENCE [LARGE SCALE GENOMIC DNA]</scope>
    <source>
        <strain evidence="2 3">BZ-SZ-XJ29</strain>
    </source>
</reference>